<keyword evidence="13" id="KW-1185">Reference proteome</keyword>
<keyword evidence="6" id="KW-0238">DNA-binding</keyword>
<dbReference type="AlphaFoldDB" id="A0AAQ3SDJ6"/>
<dbReference type="Gene3D" id="1.10.10.60">
    <property type="entry name" value="Homeodomain-like"/>
    <property type="match status" value="1"/>
</dbReference>
<feature type="compositionally biased region" description="Pro residues" evidence="10">
    <location>
        <begin position="184"/>
        <end position="195"/>
    </location>
</feature>
<dbReference type="InterPro" id="IPR006456">
    <property type="entry name" value="ZF_HD_homeobox_Cys/His_dimer"/>
</dbReference>
<name>A0AAQ3SDJ6_VIGMU</name>
<accession>A0AAQ3SDJ6</accession>
<evidence type="ECO:0000256" key="5">
    <source>
        <dbReference type="ARBA" id="ARBA00023015"/>
    </source>
</evidence>
<feature type="region of interest" description="Disordered" evidence="10">
    <location>
        <begin position="298"/>
        <end position="338"/>
    </location>
</feature>
<dbReference type="PROSITE" id="PS51523">
    <property type="entry name" value="ZF_HD_DIMER"/>
    <property type="match status" value="1"/>
</dbReference>
<evidence type="ECO:0000256" key="10">
    <source>
        <dbReference type="SAM" id="MobiDB-lite"/>
    </source>
</evidence>
<proteinExistence type="predicted"/>
<dbReference type="GO" id="GO:0003700">
    <property type="term" value="F:DNA-binding transcription factor activity"/>
    <property type="evidence" value="ECO:0007669"/>
    <property type="project" value="TreeGrafter"/>
</dbReference>
<keyword evidence="2" id="KW-0479">Metal-binding</keyword>
<dbReference type="GO" id="GO:0000976">
    <property type="term" value="F:transcription cis-regulatory region binding"/>
    <property type="evidence" value="ECO:0007669"/>
    <property type="project" value="TreeGrafter"/>
</dbReference>
<dbReference type="EMBL" id="CP144700">
    <property type="protein sequence ID" value="WVZ26432.1"/>
    <property type="molecule type" value="Genomic_DNA"/>
</dbReference>
<dbReference type="PANTHER" id="PTHR31948:SF157">
    <property type="entry name" value="ZINC-FINGER HOMEODOMAIN PROTEIN 1"/>
    <property type="match status" value="1"/>
</dbReference>
<dbReference type="NCBIfam" id="TIGR01566">
    <property type="entry name" value="ZF_HD_prot_N"/>
    <property type="match status" value="1"/>
</dbReference>
<keyword evidence="7" id="KW-0371">Homeobox</keyword>
<evidence type="ECO:0000256" key="8">
    <source>
        <dbReference type="ARBA" id="ARBA00023163"/>
    </source>
</evidence>
<dbReference type="GO" id="GO:0005634">
    <property type="term" value="C:nucleus"/>
    <property type="evidence" value="ECO:0007669"/>
    <property type="project" value="UniProtKB-SubCell"/>
</dbReference>
<evidence type="ECO:0000259" key="11">
    <source>
        <dbReference type="PROSITE" id="PS51523"/>
    </source>
</evidence>
<sequence length="420" mass="46255">MALTWWLRHRGFPSREEKEKRISTMVGDGSGDGRYPRGGGLVAKGRSHTPKRKLLPIYFSLCEWNCKKQHGRERIMKLEEGLAEPLARQGSRIKSCEGENREAEKVYETAINDFFVCFLSNTCLLSSDTHHPLRSHPSNHNSQPPKMDFEDHDEAQLGMPGSTYDHSPFNPCRVKMPTQTPQEDPLPPAATPPPTINRNNARGKYKECLKNHAVGIGGHALDGCGEFMAAGAEGTLDALKCAACNCHRNFHRKDPSESSFLMPFQHRRHQPPPQFAAAYYRAPAGYLQVAGPHRGGLATLALPSTSGAGGGAQSPREDQEDVSDPSGGGSGSNKKRFRTKFTLEQKDKMLAFAEKLGWRIQKHDESVVQEFCSQTGVQRHVLKLPSQPPFQAGSSTLKLGNCVAECLTSPLALAHQDHSS</sequence>
<comment type="subcellular location">
    <subcellularLocation>
        <location evidence="1">Nucleus</location>
    </subcellularLocation>
</comment>
<dbReference type="GO" id="GO:0008270">
    <property type="term" value="F:zinc ion binding"/>
    <property type="evidence" value="ECO:0007669"/>
    <property type="project" value="UniProtKB-KW"/>
</dbReference>
<evidence type="ECO:0000256" key="9">
    <source>
        <dbReference type="ARBA" id="ARBA00023242"/>
    </source>
</evidence>
<feature type="region of interest" description="Disordered" evidence="10">
    <location>
        <begin position="130"/>
        <end position="201"/>
    </location>
</feature>
<evidence type="ECO:0000256" key="3">
    <source>
        <dbReference type="ARBA" id="ARBA00022771"/>
    </source>
</evidence>
<dbReference type="InterPro" id="IPR009057">
    <property type="entry name" value="Homeodomain-like_sf"/>
</dbReference>
<dbReference type="NCBIfam" id="TIGR01565">
    <property type="entry name" value="homeo_ZF_HD"/>
    <property type="match status" value="1"/>
</dbReference>
<gene>
    <name evidence="12" type="ORF">V8G54_004976</name>
</gene>
<protein>
    <recommendedName>
        <fullName evidence="11">ZF-HD dimerization-type domain-containing protein</fullName>
    </recommendedName>
</protein>
<feature type="domain" description="ZF-HD dimerization-type" evidence="11">
    <location>
        <begin position="205"/>
        <end position="254"/>
    </location>
</feature>
<keyword evidence="8" id="KW-0804">Transcription</keyword>
<evidence type="ECO:0000256" key="6">
    <source>
        <dbReference type="ARBA" id="ARBA00023125"/>
    </source>
</evidence>
<dbReference type="PANTHER" id="PTHR31948">
    <property type="entry name" value="ZINC-FINGER HOMEODOMAIN PROTEIN 2"/>
    <property type="match status" value="1"/>
</dbReference>
<reference evidence="12 13" key="1">
    <citation type="journal article" date="2023" name="Life. Sci Alliance">
        <title>Evolutionary insights into 3D genome organization and epigenetic landscape of Vigna mungo.</title>
        <authorList>
            <person name="Junaid A."/>
            <person name="Singh B."/>
            <person name="Bhatia S."/>
        </authorList>
    </citation>
    <scope>NUCLEOTIDE SEQUENCE [LARGE SCALE GENOMIC DNA]</scope>
    <source>
        <strain evidence="12">Urdbean</strain>
    </source>
</reference>
<keyword evidence="3" id="KW-0863">Zinc-finger</keyword>
<dbReference type="SUPFAM" id="SSF46689">
    <property type="entry name" value="Homeodomain-like"/>
    <property type="match status" value="1"/>
</dbReference>
<dbReference type="Proteomes" id="UP001374535">
    <property type="component" value="Chromosome 1"/>
</dbReference>
<keyword evidence="4" id="KW-0862">Zinc</keyword>
<evidence type="ECO:0000256" key="4">
    <source>
        <dbReference type="ARBA" id="ARBA00022833"/>
    </source>
</evidence>
<evidence type="ECO:0000256" key="7">
    <source>
        <dbReference type="ARBA" id="ARBA00023155"/>
    </source>
</evidence>
<organism evidence="12 13">
    <name type="scientific">Vigna mungo</name>
    <name type="common">Black gram</name>
    <name type="synonym">Phaseolus mungo</name>
    <dbReference type="NCBI Taxonomy" id="3915"/>
    <lineage>
        <taxon>Eukaryota</taxon>
        <taxon>Viridiplantae</taxon>
        <taxon>Streptophyta</taxon>
        <taxon>Embryophyta</taxon>
        <taxon>Tracheophyta</taxon>
        <taxon>Spermatophyta</taxon>
        <taxon>Magnoliopsida</taxon>
        <taxon>eudicotyledons</taxon>
        <taxon>Gunneridae</taxon>
        <taxon>Pentapetalae</taxon>
        <taxon>rosids</taxon>
        <taxon>fabids</taxon>
        <taxon>Fabales</taxon>
        <taxon>Fabaceae</taxon>
        <taxon>Papilionoideae</taxon>
        <taxon>50 kb inversion clade</taxon>
        <taxon>NPAAA clade</taxon>
        <taxon>indigoferoid/millettioid clade</taxon>
        <taxon>Phaseoleae</taxon>
        <taxon>Vigna</taxon>
    </lineage>
</organism>
<dbReference type="GO" id="GO:0050793">
    <property type="term" value="P:regulation of developmental process"/>
    <property type="evidence" value="ECO:0007669"/>
    <property type="project" value="TreeGrafter"/>
</dbReference>
<evidence type="ECO:0000256" key="2">
    <source>
        <dbReference type="ARBA" id="ARBA00022723"/>
    </source>
</evidence>
<evidence type="ECO:0000313" key="13">
    <source>
        <dbReference type="Proteomes" id="UP001374535"/>
    </source>
</evidence>
<keyword evidence="9" id="KW-0539">Nucleus</keyword>
<evidence type="ECO:0000256" key="1">
    <source>
        <dbReference type="ARBA" id="ARBA00004123"/>
    </source>
</evidence>
<dbReference type="InterPro" id="IPR006455">
    <property type="entry name" value="Homeodomain_ZF_HD"/>
</dbReference>
<keyword evidence="5" id="KW-0805">Transcription regulation</keyword>
<evidence type="ECO:0000313" key="12">
    <source>
        <dbReference type="EMBL" id="WVZ26432.1"/>
    </source>
</evidence>
<dbReference type="Pfam" id="PF04770">
    <property type="entry name" value="ZF-HD_dimer"/>
    <property type="match status" value="1"/>
</dbReference>